<proteinExistence type="predicted"/>
<dbReference type="AlphaFoldDB" id="B6IS25"/>
<evidence type="ECO:0000313" key="3">
    <source>
        <dbReference type="Proteomes" id="UP000001591"/>
    </source>
</evidence>
<reference evidence="2 3" key="1">
    <citation type="journal article" date="2010" name="BMC Genomics">
        <title>Metabolic flexibility revealed in the genome of the cyst-forming alpha-1 proteobacterium Rhodospirillum centenum.</title>
        <authorList>
            <person name="Lu Y.K."/>
            <person name="Marden J."/>
            <person name="Han M."/>
            <person name="Swingley W.D."/>
            <person name="Mastrian S.D."/>
            <person name="Chowdhury S.R."/>
            <person name="Hao J."/>
            <person name="Helmy T."/>
            <person name="Kim S."/>
            <person name="Kurdoglu A.A."/>
            <person name="Matthies H.J."/>
            <person name="Rollo D."/>
            <person name="Stothard P."/>
            <person name="Blankenship R.E."/>
            <person name="Bauer C.E."/>
            <person name="Touchman J.W."/>
        </authorList>
    </citation>
    <scope>NUCLEOTIDE SEQUENCE [LARGE SCALE GENOMIC DNA]</scope>
    <source>
        <strain evidence="3">ATCC 51521 / SW</strain>
    </source>
</reference>
<name>B6IS25_RHOCS</name>
<dbReference type="Proteomes" id="UP000001591">
    <property type="component" value="Chromosome"/>
</dbReference>
<sequence>MPWGRPSHLPGAGRQPWPGGQVKRLPQRRTAPDRADGGGRACYAGGEFRWAGKVRFHGPASPRHCRCGWSWPRCP</sequence>
<dbReference type="KEGG" id="rce:RC1_0830"/>
<gene>
    <name evidence="2" type="ordered locus">RC1_0830</name>
</gene>
<organism evidence="2 3">
    <name type="scientific">Rhodospirillum centenum (strain ATCC 51521 / SW)</name>
    <dbReference type="NCBI Taxonomy" id="414684"/>
    <lineage>
        <taxon>Bacteria</taxon>
        <taxon>Pseudomonadati</taxon>
        <taxon>Pseudomonadota</taxon>
        <taxon>Alphaproteobacteria</taxon>
        <taxon>Rhodospirillales</taxon>
        <taxon>Rhodospirillaceae</taxon>
        <taxon>Rhodospirillum</taxon>
    </lineage>
</organism>
<protein>
    <submittedName>
        <fullName evidence="2">Uncharacterized protein</fullName>
    </submittedName>
</protein>
<dbReference type="STRING" id="414684.RC1_0830"/>
<feature type="region of interest" description="Disordered" evidence="1">
    <location>
        <begin position="1"/>
        <end position="39"/>
    </location>
</feature>
<keyword evidence="3" id="KW-1185">Reference proteome</keyword>
<evidence type="ECO:0000313" key="2">
    <source>
        <dbReference type="EMBL" id="ACI98261.1"/>
    </source>
</evidence>
<dbReference type="EMBL" id="CP000613">
    <property type="protein sequence ID" value="ACI98261.1"/>
    <property type="molecule type" value="Genomic_DNA"/>
</dbReference>
<dbReference type="HOGENOM" id="CLU_2668632_0_0_5"/>
<accession>B6IS25</accession>
<evidence type="ECO:0000256" key="1">
    <source>
        <dbReference type="SAM" id="MobiDB-lite"/>
    </source>
</evidence>